<evidence type="ECO:0000313" key="2">
    <source>
        <dbReference type="Proteomes" id="UP000657931"/>
    </source>
</evidence>
<dbReference type="EMBL" id="JACSQT010000019">
    <property type="protein sequence ID" value="MBD7939540.1"/>
    <property type="molecule type" value="Genomic_DNA"/>
</dbReference>
<keyword evidence="2" id="KW-1185">Reference proteome</keyword>
<sequence length="74" mass="8790">MDYTLSIENRRFREKKAILTDELENVQELRSFDLQQLKRQIFNAVGHTEPAVIRTDSYEMLVSRTPSHIKVVRK</sequence>
<comment type="caution">
    <text evidence="1">The sequence shown here is derived from an EMBL/GenBank/DDBJ whole genome shotgun (WGS) entry which is preliminary data.</text>
</comment>
<organism evidence="1 2">
    <name type="scientific">Cytobacillus stercorigallinarum</name>
    <dbReference type="NCBI Taxonomy" id="2762240"/>
    <lineage>
        <taxon>Bacteria</taxon>
        <taxon>Bacillati</taxon>
        <taxon>Bacillota</taxon>
        <taxon>Bacilli</taxon>
        <taxon>Bacillales</taxon>
        <taxon>Bacillaceae</taxon>
        <taxon>Cytobacillus</taxon>
    </lineage>
</organism>
<dbReference type="RefSeq" id="WP_191817202.1">
    <property type="nucleotide sequence ID" value="NZ_JACSQT010000019.1"/>
</dbReference>
<dbReference type="Proteomes" id="UP000657931">
    <property type="component" value="Unassembled WGS sequence"/>
</dbReference>
<name>A0ABR8QVI0_9BACI</name>
<accession>A0ABR8QVI0</accession>
<proteinExistence type="predicted"/>
<protein>
    <submittedName>
        <fullName evidence="1">Uncharacterized protein</fullName>
    </submittedName>
</protein>
<gene>
    <name evidence="1" type="ORF">H9655_21080</name>
</gene>
<evidence type="ECO:0000313" key="1">
    <source>
        <dbReference type="EMBL" id="MBD7939540.1"/>
    </source>
</evidence>
<reference evidence="1 2" key="1">
    <citation type="submission" date="2020-08" db="EMBL/GenBank/DDBJ databases">
        <title>A Genomic Blueprint of the Chicken Gut Microbiome.</title>
        <authorList>
            <person name="Gilroy R."/>
            <person name="Ravi A."/>
            <person name="Getino M."/>
            <person name="Pursley I."/>
            <person name="Horton D.L."/>
            <person name="Alikhan N.-F."/>
            <person name="Baker D."/>
            <person name="Gharbi K."/>
            <person name="Hall N."/>
            <person name="Watson M."/>
            <person name="Adriaenssens E.M."/>
            <person name="Foster-Nyarko E."/>
            <person name="Jarju S."/>
            <person name="Secka A."/>
            <person name="Antonio M."/>
            <person name="Oren A."/>
            <person name="Chaudhuri R."/>
            <person name="La Ragione R.M."/>
            <person name="Hildebrand F."/>
            <person name="Pallen M.J."/>
        </authorList>
    </citation>
    <scope>NUCLEOTIDE SEQUENCE [LARGE SCALE GENOMIC DNA]</scope>
    <source>
        <strain evidence="1 2">Sa5YUA1</strain>
    </source>
</reference>